<sequence length="66" mass="7593">MLSICVRCGTIAKPHGGVVHKGQPRGVCIEDRHRWEFFLAEDARLSATAWLEIQKYAREQSRKAKR</sequence>
<gene>
    <name evidence="1" type="ORF">MM415B02643_0001</name>
</gene>
<dbReference type="EMBL" id="MT142813">
    <property type="protein sequence ID" value="QJA88934.1"/>
    <property type="molecule type" value="Genomic_DNA"/>
</dbReference>
<accession>A0A6M3L649</accession>
<evidence type="ECO:0000313" key="1">
    <source>
        <dbReference type="EMBL" id="QJA88934.1"/>
    </source>
</evidence>
<organism evidence="1">
    <name type="scientific">viral metagenome</name>
    <dbReference type="NCBI Taxonomy" id="1070528"/>
    <lineage>
        <taxon>unclassified sequences</taxon>
        <taxon>metagenomes</taxon>
        <taxon>organismal metagenomes</taxon>
    </lineage>
</organism>
<protein>
    <submittedName>
        <fullName evidence="1">Uncharacterized protein</fullName>
    </submittedName>
</protein>
<proteinExistence type="predicted"/>
<dbReference type="AlphaFoldDB" id="A0A6M3L649"/>
<reference evidence="1" key="1">
    <citation type="submission" date="2020-03" db="EMBL/GenBank/DDBJ databases">
        <title>The deep terrestrial virosphere.</title>
        <authorList>
            <person name="Holmfeldt K."/>
            <person name="Nilsson E."/>
            <person name="Simone D."/>
            <person name="Lopez-Fernandez M."/>
            <person name="Wu X."/>
            <person name="de Brujin I."/>
            <person name="Lundin D."/>
            <person name="Andersson A."/>
            <person name="Bertilsson S."/>
            <person name="Dopson M."/>
        </authorList>
    </citation>
    <scope>NUCLEOTIDE SEQUENCE</scope>
    <source>
        <strain evidence="1">MM415B02643</strain>
    </source>
</reference>
<name>A0A6M3L649_9ZZZZ</name>